<name>A0ABW5QQU7_9BACL</name>
<feature type="domain" description="SpoOB alpha-helical" evidence="5">
    <location>
        <begin position="68"/>
        <end position="119"/>
    </location>
</feature>
<accession>A0ABW5QQU7</accession>
<evidence type="ECO:0000313" key="7">
    <source>
        <dbReference type="Proteomes" id="UP001597493"/>
    </source>
</evidence>
<evidence type="ECO:0000256" key="3">
    <source>
        <dbReference type="ARBA" id="ARBA00022777"/>
    </source>
</evidence>
<evidence type="ECO:0000259" key="5">
    <source>
        <dbReference type="Pfam" id="PF14689"/>
    </source>
</evidence>
<dbReference type="EMBL" id="JBHUMY010000001">
    <property type="protein sequence ID" value="MFD2658764.1"/>
    <property type="molecule type" value="Genomic_DNA"/>
</dbReference>
<feature type="transmembrane region" description="Helical" evidence="4">
    <location>
        <begin position="31"/>
        <end position="49"/>
    </location>
</feature>
<evidence type="ECO:0000256" key="2">
    <source>
        <dbReference type="ARBA" id="ARBA00022679"/>
    </source>
</evidence>
<reference evidence="7" key="1">
    <citation type="journal article" date="2019" name="Int. J. Syst. Evol. Microbiol.">
        <title>The Global Catalogue of Microorganisms (GCM) 10K type strain sequencing project: providing services to taxonomists for standard genome sequencing and annotation.</title>
        <authorList>
            <consortium name="The Broad Institute Genomics Platform"/>
            <consortium name="The Broad Institute Genome Sequencing Center for Infectious Disease"/>
            <person name="Wu L."/>
            <person name="Ma J."/>
        </authorList>
    </citation>
    <scope>NUCLEOTIDE SEQUENCE [LARGE SCALE GENOMIC DNA]</scope>
    <source>
        <strain evidence="7">TISTR 1827</strain>
    </source>
</reference>
<keyword evidence="3" id="KW-0418">Kinase</keyword>
<keyword evidence="4" id="KW-1133">Transmembrane helix</keyword>
<evidence type="ECO:0000313" key="6">
    <source>
        <dbReference type="EMBL" id="MFD2658764.1"/>
    </source>
</evidence>
<keyword evidence="4" id="KW-0472">Membrane</keyword>
<dbReference type="Gene3D" id="1.10.287.130">
    <property type="match status" value="1"/>
</dbReference>
<keyword evidence="7" id="KW-1185">Reference proteome</keyword>
<keyword evidence="1" id="KW-0597">Phosphoprotein</keyword>
<gene>
    <name evidence="6" type="ORF">ACFSW5_00620</name>
</gene>
<dbReference type="Proteomes" id="UP001597493">
    <property type="component" value="Unassembled WGS sequence"/>
</dbReference>
<dbReference type="Pfam" id="PF14689">
    <property type="entry name" value="SPOB_a"/>
    <property type="match status" value="1"/>
</dbReference>
<dbReference type="InterPro" id="IPR039506">
    <property type="entry name" value="SPOB_a"/>
</dbReference>
<comment type="caution">
    <text evidence="6">The sequence shown here is derived from an EMBL/GenBank/DDBJ whole genome shotgun (WGS) entry which is preliminary data.</text>
</comment>
<sequence length="245" mass="27536">MNRLQTAKKIVAIAAVLPVAAGFVWPGELWLYTLAVAGLAGSALLWVMAERRNHAEQTRRTIHTIQAASIRTLNHHRHDWMNDLQVLYGYIRMQKLDRTIEYVEKIRDKMAQESKIAKLGEPALVNYIQSFRAMTNAIQLCVEVEDGVMLQDLPVDSAKVAESLIDIINAYRFAAVPTGGEPSMLTMKLSMDDEALYAAFYYQGELSGEQRFASKINQQLEGAPLRPVHTGQPHGSMLLRAEWRA</sequence>
<organism evidence="6 7">
    <name type="scientific">Paenibacillus thailandensis</name>
    <dbReference type="NCBI Taxonomy" id="393250"/>
    <lineage>
        <taxon>Bacteria</taxon>
        <taxon>Bacillati</taxon>
        <taxon>Bacillota</taxon>
        <taxon>Bacilli</taxon>
        <taxon>Bacillales</taxon>
        <taxon>Paenibacillaceae</taxon>
        <taxon>Paenibacillus</taxon>
    </lineage>
</organism>
<keyword evidence="4" id="KW-0812">Transmembrane</keyword>
<evidence type="ECO:0000256" key="1">
    <source>
        <dbReference type="ARBA" id="ARBA00022553"/>
    </source>
</evidence>
<dbReference type="RefSeq" id="WP_379268618.1">
    <property type="nucleotide sequence ID" value="NZ_JBHUGT010000026.1"/>
</dbReference>
<dbReference type="SUPFAM" id="SSF55890">
    <property type="entry name" value="Sporulation response regulatory protein Spo0B"/>
    <property type="match status" value="1"/>
</dbReference>
<evidence type="ECO:0000256" key="4">
    <source>
        <dbReference type="SAM" id="Phobius"/>
    </source>
</evidence>
<proteinExistence type="predicted"/>
<keyword evidence="2" id="KW-0808">Transferase</keyword>
<dbReference type="InterPro" id="IPR016120">
    <property type="entry name" value="Sig_transdc_His_kin_SpoOB"/>
</dbReference>
<protein>
    <submittedName>
        <fullName evidence="6">Spo0B domain-containing protein</fullName>
    </submittedName>
</protein>